<proteinExistence type="predicted"/>
<evidence type="ECO:0000313" key="2">
    <source>
        <dbReference type="EMBL" id="RCU47116.1"/>
    </source>
</evidence>
<feature type="compositionally biased region" description="Basic and acidic residues" evidence="1">
    <location>
        <begin position="1"/>
        <end position="15"/>
    </location>
</feature>
<dbReference type="OrthoDB" id="197463at2157"/>
<dbReference type="AlphaFoldDB" id="A0A368NA36"/>
<gene>
    <name evidence="2" type="ORF">DU504_07265</name>
</gene>
<evidence type="ECO:0000313" key="3">
    <source>
        <dbReference type="Proteomes" id="UP000252189"/>
    </source>
</evidence>
<dbReference type="Proteomes" id="UP000252189">
    <property type="component" value="Unassembled WGS sequence"/>
</dbReference>
<dbReference type="EMBL" id="QPHM01000001">
    <property type="protein sequence ID" value="RCU47116.1"/>
    <property type="molecule type" value="Genomic_DNA"/>
</dbReference>
<reference evidence="2 3" key="1">
    <citation type="submission" date="2018-07" db="EMBL/GenBank/DDBJ databases">
        <title>Genome sequences of Haloplanus salinus JCM 18368T.</title>
        <authorList>
            <person name="Kim Y.B."/>
            <person name="Roh S.W."/>
        </authorList>
    </citation>
    <scope>NUCLEOTIDE SEQUENCE [LARGE SCALE GENOMIC DNA]</scope>
    <source>
        <strain evidence="2 3">JCM 18368</strain>
    </source>
</reference>
<name>A0A368NA36_9EURY</name>
<evidence type="ECO:0000256" key="1">
    <source>
        <dbReference type="SAM" id="MobiDB-lite"/>
    </source>
</evidence>
<dbReference type="RefSeq" id="WP_114448665.1">
    <property type="nucleotide sequence ID" value="NZ_QPHM01000001.1"/>
</dbReference>
<feature type="region of interest" description="Disordered" evidence="1">
    <location>
        <begin position="1"/>
        <end position="28"/>
    </location>
</feature>
<comment type="caution">
    <text evidence="2">The sequence shown here is derived from an EMBL/GenBank/DDBJ whole genome shotgun (WGS) entry which is preliminary data.</text>
</comment>
<protein>
    <submittedName>
        <fullName evidence="2">Uncharacterized protein</fullName>
    </submittedName>
</protein>
<dbReference type="Pfam" id="PF24430">
    <property type="entry name" value="DUF7553"/>
    <property type="match status" value="1"/>
</dbReference>
<dbReference type="InterPro" id="IPR055975">
    <property type="entry name" value="DUF7553"/>
</dbReference>
<sequence>MTHDRLRRASEELHAAAEAADGEQRDRLTDQAEALAELAESGTDHGRLARHENALREIKAATDETVGEHVDAAMASITAYRETLDGV</sequence>
<keyword evidence="3" id="KW-1185">Reference proteome</keyword>
<accession>A0A368NA36</accession>
<organism evidence="2 3">
    <name type="scientific">Haloplanus salinus</name>
    <dbReference type="NCBI Taxonomy" id="1126245"/>
    <lineage>
        <taxon>Archaea</taxon>
        <taxon>Methanobacteriati</taxon>
        <taxon>Methanobacteriota</taxon>
        <taxon>Stenosarchaea group</taxon>
        <taxon>Halobacteria</taxon>
        <taxon>Halobacteriales</taxon>
        <taxon>Haloferacaceae</taxon>
        <taxon>Haloplanus</taxon>
    </lineage>
</organism>